<comment type="caution">
    <text evidence="1">The sequence shown here is derived from an EMBL/GenBank/DDBJ whole genome shotgun (WGS) entry which is preliminary data.</text>
</comment>
<evidence type="ECO:0000313" key="1">
    <source>
        <dbReference type="EMBL" id="KAL3513408.1"/>
    </source>
</evidence>
<accession>A0ABD2Z6M6</accession>
<protein>
    <submittedName>
        <fullName evidence="1">Uncharacterized protein</fullName>
    </submittedName>
</protein>
<evidence type="ECO:0000313" key="2">
    <source>
        <dbReference type="Proteomes" id="UP001630127"/>
    </source>
</evidence>
<keyword evidence="2" id="KW-1185">Reference proteome</keyword>
<name>A0ABD2Z6M6_9GENT</name>
<gene>
    <name evidence="1" type="ORF">ACH5RR_026125</name>
</gene>
<dbReference type="EMBL" id="JBJUIK010000011">
    <property type="protein sequence ID" value="KAL3513408.1"/>
    <property type="molecule type" value="Genomic_DNA"/>
</dbReference>
<dbReference type="AlphaFoldDB" id="A0ABD2Z6M6"/>
<reference evidence="1 2" key="1">
    <citation type="submission" date="2024-11" db="EMBL/GenBank/DDBJ databases">
        <title>A near-complete genome assembly of Cinchona calisaya.</title>
        <authorList>
            <person name="Lian D.C."/>
            <person name="Zhao X.W."/>
            <person name="Wei L."/>
        </authorList>
    </citation>
    <scope>NUCLEOTIDE SEQUENCE [LARGE SCALE GENOMIC DNA]</scope>
    <source>
        <tissue evidence="1">Nenye</tissue>
    </source>
</reference>
<sequence length="113" mass="12815">MSCRASHTQILELELEFGKLKGQFKLGQRTPEMAKDKDSVKERILCFEQSIMNESKVEDQASSSSQAIPAYETLTMSFIEKIFEVMMSAVQSSMVMLKKDMAKKAARRDAKLN</sequence>
<proteinExistence type="predicted"/>
<organism evidence="1 2">
    <name type="scientific">Cinchona calisaya</name>
    <dbReference type="NCBI Taxonomy" id="153742"/>
    <lineage>
        <taxon>Eukaryota</taxon>
        <taxon>Viridiplantae</taxon>
        <taxon>Streptophyta</taxon>
        <taxon>Embryophyta</taxon>
        <taxon>Tracheophyta</taxon>
        <taxon>Spermatophyta</taxon>
        <taxon>Magnoliopsida</taxon>
        <taxon>eudicotyledons</taxon>
        <taxon>Gunneridae</taxon>
        <taxon>Pentapetalae</taxon>
        <taxon>asterids</taxon>
        <taxon>lamiids</taxon>
        <taxon>Gentianales</taxon>
        <taxon>Rubiaceae</taxon>
        <taxon>Cinchonoideae</taxon>
        <taxon>Cinchoneae</taxon>
        <taxon>Cinchona</taxon>
    </lineage>
</organism>
<dbReference type="Proteomes" id="UP001630127">
    <property type="component" value="Unassembled WGS sequence"/>
</dbReference>